<dbReference type="InterPro" id="IPR020891">
    <property type="entry name" value="UPF0758_CS"/>
</dbReference>
<gene>
    <name evidence="7" type="ordered locus">AHA_1079</name>
</gene>
<dbReference type="KEGG" id="aha:AHA_1079"/>
<evidence type="ECO:0000256" key="4">
    <source>
        <dbReference type="ARBA" id="ARBA00022833"/>
    </source>
</evidence>
<dbReference type="NCBIfam" id="TIGR00608">
    <property type="entry name" value="radc"/>
    <property type="match status" value="1"/>
</dbReference>
<feature type="domain" description="MPN" evidence="6">
    <location>
        <begin position="54"/>
        <end position="176"/>
    </location>
</feature>
<dbReference type="PATRIC" id="fig|380703.7.peg.1082"/>
<evidence type="ECO:0000256" key="1">
    <source>
        <dbReference type="ARBA" id="ARBA00022670"/>
    </source>
</evidence>
<keyword evidence="8" id="KW-1185">Reference proteome</keyword>
<dbReference type="PROSITE" id="PS01302">
    <property type="entry name" value="UPF0758"/>
    <property type="match status" value="1"/>
</dbReference>
<dbReference type="Gene3D" id="3.40.140.10">
    <property type="entry name" value="Cytidine Deaminase, domain 2"/>
    <property type="match status" value="1"/>
</dbReference>
<dbReference type="eggNOG" id="COG2003">
    <property type="taxonomic scope" value="Bacteria"/>
</dbReference>
<keyword evidence="3" id="KW-0378">Hydrolase</keyword>
<name>A0KH71_AERHH</name>
<keyword evidence="5" id="KW-0482">Metalloprotease</keyword>
<dbReference type="SUPFAM" id="SSF102712">
    <property type="entry name" value="JAB1/MPN domain"/>
    <property type="match status" value="1"/>
</dbReference>
<dbReference type="PANTHER" id="PTHR30471:SF3">
    <property type="entry name" value="UPF0758 PROTEIN YEES-RELATED"/>
    <property type="match status" value="1"/>
</dbReference>
<dbReference type="CDD" id="cd08071">
    <property type="entry name" value="MPN_DUF2466"/>
    <property type="match status" value="1"/>
</dbReference>
<accession>A0KH71</accession>
<dbReference type="EnsemblBacteria" id="ABK39200">
    <property type="protein sequence ID" value="ABK39200"/>
    <property type="gene ID" value="AHA_1079"/>
</dbReference>
<dbReference type="InterPro" id="IPR037518">
    <property type="entry name" value="MPN"/>
</dbReference>
<keyword evidence="4" id="KW-0862">Zinc</keyword>
<dbReference type="AlphaFoldDB" id="A0KH71"/>
<protein>
    <submittedName>
        <fullName evidence="7">Putative DNA repair protein RadC</fullName>
    </submittedName>
</protein>
<dbReference type="STRING" id="380703.AHA_1079"/>
<dbReference type="GO" id="GO:0046872">
    <property type="term" value="F:metal ion binding"/>
    <property type="evidence" value="ECO:0007669"/>
    <property type="project" value="UniProtKB-KW"/>
</dbReference>
<dbReference type="PROSITE" id="PS50249">
    <property type="entry name" value="MPN"/>
    <property type="match status" value="1"/>
</dbReference>
<dbReference type="EMBL" id="CP000462">
    <property type="protein sequence ID" value="ABK39200.1"/>
    <property type="molecule type" value="Genomic_DNA"/>
</dbReference>
<evidence type="ECO:0000313" key="8">
    <source>
        <dbReference type="Proteomes" id="UP000000756"/>
    </source>
</evidence>
<keyword evidence="2" id="KW-0479">Metal-binding</keyword>
<evidence type="ECO:0000259" key="6">
    <source>
        <dbReference type="PROSITE" id="PS50249"/>
    </source>
</evidence>
<dbReference type="Proteomes" id="UP000000756">
    <property type="component" value="Chromosome"/>
</dbReference>
<evidence type="ECO:0000256" key="2">
    <source>
        <dbReference type="ARBA" id="ARBA00022723"/>
    </source>
</evidence>
<sequence>MRWGDGVWSLIMLHHKLIAGEIPGTYRVTDLVTDDDLLTIAQAVARQKLAKGEAITDKHVAHQALQGLLQTRDREVFAALFLDNQHRVLAYEELFLGTLSAATVYPRDVVKQALHYNAAALMLVHNHPSGYPEPSRADIAITLRLQNALALVDIRILDHLVVGTEGVVSLAERGLI</sequence>
<organism evidence="7 8">
    <name type="scientific">Aeromonas hydrophila subsp. hydrophila (strain ATCC 7966 / DSM 30187 / BCRC 13018 / CCUG 14551 / JCM 1027 / KCTC 2358 / NCIMB 9240 / NCTC 8049)</name>
    <dbReference type="NCBI Taxonomy" id="380703"/>
    <lineage>
        <taxon>Bacteria</taxon>
        <taxon>Pseudomonadati</taxon>
        <taxon>Pseudomonadota</taxon>
        <taxon>Gammaproteobacteria</taxon>
        <taxon>Aeromonadales</taxon>
        <taxon>Aeromonadaceae</taxon>
        <taxon>Aeromonas</taxon>
    </lineage>
</organism>
<reference evidence="7 8" key="1">
    <citation type="journal article" date="2006" name="J. Bacteriol.">
        <title>Genome sequence of Aeromonas hydrophila ATCC 7966T: jack of all trades.</title>
        <authorList>
            <person name="Seshadri R."/>
            <person name="Joseph S.W."/>
            <person name="Chopra A.K."/>
            <person name="Sha J."/>
            <person name="Shaw J."/>
            <person name="Graf J."/>
            <person name="Haft D."/>
            <person name="Wu M."/>
            <person name="Ren Q."/>
            <person name="Rosovitz M.J."/>
            <person name="Madupu R."/>
            <person name="Tallon L."/>
            <person name="Kim M."/>
            <person name="Jin S."/>
            <person name="Vuong H."/>
            <person name="Stine O.C."/>
            <person name="Ali A."/>
            <person name="Horneman A.J."/>
            <person name="Heidelberg J.F."/>
        </authorList>
    </citation>
    <scope>NUCLEOTIDE SEQUENCE [LARGE SCALE GENOMIC DNA]</scope>
    <source>
        <strain evidence="8">ATCC 7966 / DSM 30187 / BCRC 13018 / CCUG 14551 / JCM 1027 / KCTC 2358 / NCIMB 9240 / NCTC 8049</strain>
    </source>
</reference>
<dbReference type="PANTHER" id="PTHR30471">
    <property type="entry name" value="DNA REPAIR PROTEIN RADC"/>
    <property type="match status" value="1"/>
</dbReference>
<dbReference type="HOGENOM" id="CLU_073529_3_1_6"/>
<proteinExistence type="predicted"/>
<dbReference type="InterPro" id="IPR001405">
    <property type="entry name" value="UPF0758"/>
</dbReference>
<evidence type="ECO:0000313" key="7">
    <source>
        <dbReference type="EMBL" id="ABK39200.1"/>
    </source>
</evidence>
<dbReference type="Pfam" id="PF04002">
    <property type="entry name" value="RadC"/>
    <property type="match status" value="1"/>
</dbReference>
<evidence type="ECO:0000256" key="5">
    <source>
        <dbReference type="ARBA" id="ARBA00023049"/>
    </source>
</evidence>
<keyword evidence="1" id="KW-0645">Protease</keyword>
<dbReference type="OrthoDB" id="9804482at2"/>
<dbReference type="InterPro" id="IPR025657">
    <property type="entry name" value="RadC_JAB"/>
</dbReference>
<evidence type="ECO:0000256" key="3">
    <source>
        <dbReference type="ARBA" id="ARBA00022801"/>
    </source>
</evidence>
<dbReference type="GO" id="GO:0008237">
    <property type="term" value="F:metallopeptidase activity"/>
    <property type="evidence" value="ECO:0007669"/>
    <property type="project" value="UniProtKB-KW"/>
</dbReference>
<dbReference type="GO" id="GO:0006508">
    <property type="term" value="P:proteolysis"/>
    <property type="evidence" value="ECO:0007669"/>
    <property type="project" value="UniProtKB-KW"/>
</dbReference>